<reference evidence="4" key="1">
    <citation type="journal article" date="2019" name="Int. J. Syst. Evol. Microbiol.">
        <title>The Global Catalogue of Microorganisms (GCM) 10K type strain sequencing project: providing services to taxonomists for standard genome sequencing and annotation.</title>
        <authorList>
            <consortium name="The Broad Institute Genomics Platform"/>
            <consortium name="The Broad Institute Genome Sequencing Center for Infectious Disease"/>
            <person name="Wu L."/>
            <person name="Ma J."/>
        </authorList>
    </citation>
    <scope>NUCLEOTIDE SEQUENCE [LARGE SCALE GENOMIC DNA]</scope>
    <source>
        <strain evidence="4">CCUG 57113</strain>
    </source>
</reference>
<dbReference type="InterPro" id="IPR058653">
    <property type="entry name" value="NfeD2_TM"/>
</dbReference>
<organism evidence="3 4">
    <name type="scientific">Cohnella suwonensis</name>
    <dbReference type="NCBI Taxonomy" id="696072"/>
    <lineage>
        <taxon>Bacteria</taxon>
        <taxon>Bacillati</taxon>
        <taxon>Bacillota</taxon>
        <taxon>Bacilli</taxon>
        <taxon>Bacillales</taxon>
        <taxon>Paenibacillaceae</taxon>
        <taxon>Cohnella</taxon>
    </lineage>
</organism>
<dbReference type="InterPro" id="IPR012340">
    <property type="entry name" value="NA-bd_OB-fold"/>
</dbReference>
<dbReference type="Gene3D" id="2.40.50.140">
    <property type="entry name" value="Nucleic acid-binding proteins"/>
    <property type="match status" value="1"/>
</dbReference>
<gene>
    <name evidence="3" type="ORF">ACFPPD_16045</name>
</gene>
<feature type="transmembrane region" description="Helical" evidence="1">
    <location>
        <begin position="43"/>
        <end position="65"/>
    </location>
</feature>
<evidence type="ECO:0000256" key="1">
    <source>
        <dbReference type="SAM" id="Phobius"/>
    </source>
</evidence>
<sequence length="177" mass="19199">MRRGAHIELYWSFAIFGVAFAFISFLFGEIIGDWLGGVFHFDHFGFVSPVIVVGGATAFGAFGIFLNRLFDVEGPTLLLLSILFAVAVSSISYFAYVKPMRKAESSLGISIAEMEGKIVKVTIPIPADGLGEVIYKSQTGIINFTAISFDNVDIPLGSEAIVVRVVGKHLKVMAFKI</sequence>
<proteinExistence type="predicted"/>
<feature type="transmembrane region" description="Helical" evidence="1">
    <location>
        <begin position="9"/>
        <end position="31"/>
    </location>
</feature>
<dbReference type="Proteomes" id="UP001596105">
    <property type="component" value="Unassembled WGS sequence"/>
</dbReference>
<accession>A0ABW0LWG6</accession>
<comment type="caution">
    <text evidence="3">The sequence shown here is derived from an EMBL/GenBank/DDBJ whole genome shotgun (WGS) entry which is preliminary data.</text>
</comment>
<protein>
    <submittedName>
        <fullName evidence="3">NfeD family protein</fullName>
    </submittedName>
</protein>
<feature type="domain" description="Membrane protein NfeD2 N-terminal transmembrane" evidence="2">
    <location>
        <begin position="8"/>
        <end position="105"/>
    </location>
</feature>
<keyword evidence="1" id="KW-0812">Transmembrane</keyword>
<dbReference type="Pfam" id="PF25842">
    <property type="entry name" value="NfeD_TM"/>
    <property type="match status" value="1"/>
</dbReference>
<evidence type="ECO:0000259" key="2">
    <source>
        <dbReference type="Pfam" id="PF25842"/>
    </source>
</evidence>
<feature type="transmembrane region" description="Helical" evidence="1">
    <location>
        <begin position="77"/>
        <end position="96"/>
    </location>
</feature>
<name>A0ABW0LWG6_9BACL</name>
<keyword evidence="4" id="KW-1185">Reference proteome</keyword>
<keyword evidence="1" id="KW-1133">Transmembrane helix</keyword>
<dbReference type="EMBL" id="JBHSMH010000054">
    <property type="protein sequence ID" value="MFC5470218.1"/>
    <property type="molecule type" value="Genomic_DNA"/>
</dbReference>
<dbReference type="RefSeq" id="WP_209748384.1">
    <property type="nucleotide sequence ID" value="NZ_JBHSMH010000054.1"/>
</dbReference>
<evidence type="ECO:0000313" key="3">
    <source>
        <dbReference type="EMBL" id="MFC5470218.1"/>
    </source>
</evidence>
<keyword evidence="1" id="KW-0472">Membrane</keyword>
<evidence type="ECO:0000313" key="4">
    <source>
        <dbReference type="Proteomes" id="UP001596105"/>
    </source>
</evidence>